<reference evidence="3" key="1">
    <citation type="journal article" date="2017" name="Plant J.">
        <title>The pomegranate (Punica granatum L.) genome and the genomics of punicalagin biosynthesis.</title>
        <authorList>
            <person name="Qin G."/>
            <person name="Xu C."/>
            <person name="Ming R."/>
            <person name="Tang H."/>
            <person name="Guyot R."/>
            <person name="Kramer E.M."/>
            <person name="Hu Y."/>
            <person name="Yi X."/>
            <person name="Qi Y."/>
            <person name="Xu X."/>
            <person name="Gao Z."/>
            <person name="Pan H."/>
            <person name="Jian J."/>
            <person name="Tian Y."/>
            <person name="Yue Z."/>
            <person name="Xu Y."/>
        </authorList>
    </citation>
    <scope>NUCLEOTIDE SEQUENCE [LARGE SCALE GENOMIC DNA]</scope>
    <source>
        <strain evidence="3">cv. Dabenzi</strain>
    </source>
</reference>
<dbReference type="GeneID" id="116195007"/>
<accession>A0A218X2C8</accession>
<reference evidence="1" key="2">
    <citation type="submission" date="2017-06" db="EMBL/GenBank/DDBJ databases">
        <title>The pomegranate genome and the genomics of punicalagin biosynthesis.</title>
        <authorList>
            <person name="Xu C."/>
        </authorList>
    </citation>
    <scope>NUCLEOTIDE SEQUENCE [LARGE SCALE GENOMIC DNA]</scope>
    <source>
        <tissue evidence="1">Fresh leaf</tissue>
    </source>
</reference>
<dbReference type="OrthoDB" id="1104789at2759"/>
<protein>
    <recommendedName>
        <fullName evidence="5">DUF761 domain-containing protein</fullName>
    </recommendedName>
</protein>
<dbReference type="PANTHER" id="PTHR33450">
    <property type="entry name" value="EMB|CAB67623.1-RELATED"/>
    <property type="match status" value="1"/>
</dbReference>
<evidence type="ECO:0008006" key="5">
    <source>
        <dbReference type="Google" id="ProtNLM"/>
    </source>
</evidence>
<comment type="caution">
    <text evidence="1">The sequence shown here is derived from an EMBL/GenBank/DDBJ whole genome shotgun (WGS) entry which is preliminary data.</text>
</comment>
<gene>
    <name evidence="1" type="ORF">CDL15_Pgr003129</name>
    <name evidence="2" type="ORF">CRG98_036673</name>
</gene>
<dbReference type="AlphaFoldDB" id="A0A218X2C8"/>
<dbReference type="InterPro" id="IPR008480">
    <property type="entry name" value="DUF761_pln"/>
</dbReference>
<dbReference type="PANTHER" id="PTHR33450:SF4">
    <property type="entry name" value="OS04G0665666 PROTEIN"/>
    <property type="match status" value="1"/>
</dbReference>
<dbReference type="Proteomes" id="UP000233551">
    <property type="component" value="Unassembled WGS sequence"/>
</dbReference>
<proteinExistence type="predicted"/>
<dbReference type="Proteomes" id="UP000197138">
    <property type="component" value="Unassembled WGS sequence"/>
</dbReference>
<evidence type="ECO:0000313" key="2">
    <source>
        <dbReference type="EMBL" id="PKI42875.1"/>
    </source>
</evidence>
<evidence type="ECO:0000313" key="3">
    <source>
        <dbReference type="Proteomes" id="UP000197138"/>
    </source>
</evidence>
<evidence type="ECO:0000313" key="1">
    <source>
        <dbReference type="EMBL" id="OWM78958.1"/>
    </source>
</evidence>
<dbReference type="Pfam" id="PF05553">
    <property type="entry name" value="DUF761"/>
    <property type="match status" value="1"/>
</dbReference>
<dbReference type="EMBL" id="MTKT01002492">
    <property type="protein sequence ID" value="OWM78958.1"/>
    <property type="molecule type" value="Genomic_DNA"/>
</dbReference>
<reference evidence="2 4" key="3">
    <citation type="submission" date="2017-11" db="EMBL/GenBank/DDBJ databases">
        <title>De-novo sequencing of pomegranate (Punica granatum L.) genome.</title>
        <authorList>
            <person name="Akparov Z."/>
            <person name="Amiraslanov A."/>
            <person name="Hajiyeva S."/>
            <person name="Abbasov M."/>
            <person name="Kaur K."/>
            <person name="Hamwieh A."/>
            <person name="Solovyev V."/>
            <person name="Salamov A."/>
            <person name="Braich B."/>
            <person name="Kosarev P."/>
            <person name="Mahmoud A."/>
            <person name="Hajiyev E."/>
            <person name="Babayeva S."/>
            <person name="Izzatullayeva V."/>
            <person name="Mammadov A."/>
            <person name="Mammadov A."/>
            <person name="Sharifova S."/>
            <person name="Ojaghi J."/>
            <person name="Eynullazada K."/>
            <person name="Bayramov B."/>
            <person name="Abdulazimova A."/>
            <person name="Shahmuradov I."/>
        </authorList>
    </citation>
    <scope>NUCLEOTIDE SEQUENCE [LARGE SCALE GENOMIC DNA]</scope>
    <source>
        <strain evidence="2">AG2017</strain>
        <strain evidence="4">cv. AG2017</strain>
        <tissue evidence="2">Leaf</tissue>
    </source>
</reference>
<keyword evidence="4" id="KW-1185">Reference proteome</keyword>
<dbReference type="STRING" id="22663.A0A218X2C8"/>
<name>A0A218X2C8_PUNGR</name>
<dbReference type="EMBL" id="PGOL01003125">
    <property type="protein sequence ID" value="PKI42875.1"/>
    <property type="molecule type" value="Genomic_DNA"/>
</dbReference>
<sequence>MPSSFSTTKTLIHSLFLSQVRRIARVLTGAKSFLVKVFRKGSSSKPVHFFIFFSRNKKDNKIYFGSFRLHYNWCSSRSWSVPASVLQDTFPAPVTSQVSYYYDSCSRRKYEDAVGHYCHPEPSGLSGYLQWLEEKKVDHGQGDVLGDQNNEQPQGNEIDKLADMFIARCHEKFILEKQESERRFHEMLARSM</sequence>
<evidence type="ECO:0000313" key="4">
    <source>
        <dbReference type="Proteomes" id="UP000233551"/>
    </source>
</evidence>
<organism evidence="1 3">
    <name type="scientific">Punica granatum</name>
    <name type="common">Pomegranate</name>
    <dbReference type="NCBI Taxonomy" id="22663"/>
    <lineage>
        <taxon>Eukaryota</taxon>
        <taxon>Viridiplantae</taxon>
        <taxon>Streptophyta</taxon>
        <taxon>Embryophyta</taxon>
        <taxon>Tracheophyta</taxon>
        <taxon>Spermatophyta</taxon>
        <taxon>Magnoliopsida</taxon>
        <taxon>eudicotyledons</taxon>
        <taxon>Gunneridae</taxon>
        <taxon>Pentapetalae</taxon>
        <taxon>rosids</taxon>
        <taxon>malvids</taxon>
        <taxon>Myrtales</taxon>
        <taxon>Lythraceae</taxon>
        <taxon>Punica</taxon>
    </lineage>
</organism>